<gene>
    <name evidence="15 18" type="primary">mutM</name>
    <name evidence="15" type="synonym">fpg</name>
    <name evidence="18" type="ORF">AQUSIP_01660</name>
</gene>
<evidence type="ECO:0000256" key="5">
    <source>
        <dbReference type="ARBA" id="ARBA00022763"/>
    </source>
</evidence>
<feature type="domain" description="Formamidopyrimidine-DNA glycosylase catalytic" evidence="17">
    <location>
        <begin position="27"/>
        <end position="138"/>
    </location>
</feature>
<dbReference type="Pfam" id="PF01149">
    <property type="entry name" value="Fapy_DNA_glyco"/>
    <property type="match status" value="1"/>
</dbReference>
<evidence type="ECO:0000256" key="10">
    <source>
        <dbReference type="ARBA" id="ARBA00023204"/>
    </source>
</evidence>
<name>A0A5E4PE94_9COXI</name>
<dbReference type="GO" id="GO:0008270">
    <property type="term" value="F:zinc ion binding"/>
    <property type="evidence" value="ECO:0007669"/>
    <property type="project" value="UniProtKB-UniRule"/>
</dbReference>
<comment type="cofactor">
    <cofactor evidence="15">
        <name>Zn(2+)</name>
        <dbReference type="ChEBI" id="CHEBI:29105"/>
    </cofactor>
    <text evidence="15">Binds 1 zinc ion per subunit.</text>
</comment>
<dbReference type="SUPFAM" id="SSF46946">
    <property type="entry name" value="S13-like H2TH domain"/>
    <property type="match status" value="1"/>
</dbReference>
<dbReference type="InterPro" id="IPR015886">
    <property type="entry name" value="H2TH_FPG"/>
</dbReference>
<proteinExistence type="inferred from homology"/>
<dbReference type="FunFam" id="3.20.190.10:FF:000001">
    <property type="entry name" value="Formamidopyrimidine-DNA glycosylase"/>
    <property type="match status" value="1"/>
</dbReference>
<dbReference type="Gene3D" id="3.20.190.10">
    <property type="entry name" value="MutM-like, N-terminal"/>
    <property type="match status" value="1"/>
</dbReference>
<keyword evidence="7 15" id="KW-0378">Hydrolase</keyword>
<evidence type="ECO:0000256" key="13">
    <source>
        <dbReference type="ARBA" id="ARBA00023295"/>
    </source>
</evidence>
<dbReference type="PANTHER" id="PTHR22993">
    <property type="entry name" value="FORMAMIDOPYRIMIDINE-DNA GLYCOSYLASE"/>
    <property type="match status" value="1"/>
</dbReference>
<evidence type="ECO:0000259" key="17">
    <source>
        <dbReference type="PROSITE" id="PS51068"/>
    </source>
</evidence>
<dbReference type="AlphaFoldDB" id="A0A5E4PE94"/>
<evidence type="ECO:0000256" key="3">
    <source>
        <dbReference type="ARBA" id="ARBA00011245"/>
    </source>
</evidence>
<dbReference type="Pfam" id="PF06831">
    <property type="entry name" value="H2TH"/>
    <property type="match status" value="1"/>
</dbReference>
<feature type="binding site" evidence="15">
    <location>
        <position position="135"/>
    </location>
    <ligand>
        <name>DNA</name>
        <dbReference type="ChEBI" id="CHEBI:16991"/>
    </ligand>
</feature>
<evidence type="ECO:0000256" key="1">
    <source>
        <dbReference type="ARBA" id="ARBA00001668"/>
    </source>
</evidence>
<evidence type="ECO:0000313" key="19">
    <source>
        <dbReference type="Proteomes" id="UP000324194"/>
    </source>
</evidence>
<dbReference type="GO" id="GO:0034039">
    <property type="term" value="F:8-oxo-7,8-dihydroguanine DNA N-glycosylase activity"/>
    <property type="evidence" value="ECO:0007669"/>
    <property type="project" value="TreeGrafter"/>
</dbReference>
<evidence type="ECO:0000256" key="14">
    <source>
        <dbReference type="ARBA" id="ARBA00044632"/>
    </source>
</evidence>
<feature type="active site" description="Proton donor" evidence="15">
    <location>
        <position position="28"/>
    </location>
</feature>
<keyword evidence="11 15" id="KW-0456">Lyase</keyword>
<organism evidence="18 19">
    <name type="scientific">Aquicella siphonis</name>
    <dbReference type="NCBI Taxonomy" id="254247"/>
    <lineage>
        <taxon>Bacteria</taxon>
        <taxon>Pseudomonadati</taxon>
        <taxon>Pseudomonadota</taxon>
        <taxon>Gammaproteobacteria</taxon>
        <taxon>Legionellales</taxon>
        <taxon>Coxiellaceae</taxon>
        <taxon>Aquicella</taxon>
    </lineage>
</organism>
<dbReference type="PROSITE" id="PS51066">
    <property type="entry name" value="ZF_FPG_2"/>
    <property type="match status" value="1"/>
</dbReference>
<keyword evidence="9 15" id="KW-0238">DNA-binding</keyword>
<feature type="active site" description="Proton donor; for beta-elimination activity" evidence="15">
    <location>
        <position position="83"/>
    </location>
</feature>
<evidence type="ECO:0000256" key="9">
    <source>
        <dbReference type="ARBA" id="ARBA00023125"/>
    </source>
</evidence>
<evidence type="ECO:0000313" key="18">
    <source>
        <dbReference type="EMBL" id="VVC74892.1"/>
    </source>
</evidence>
<dbReference type="EC" id="4.2.99.18" evidence="15"/>
<feature type="active site" description="Proton donor; for delta-elimination activity" evidence="15">
    <location>
        <position position="286"/>
    </location>
</feature>
<comment type="function">
    <text evidence="15">Involved in base excision repair of DNA damaged by oxidation or by mutagenic agents. Acts as DNA glycosylase that recognizes and removes damaged bases. Has a preference for oxidized purines, such as 7,8-dihydro-8-oxoguanine (8-oxoG). Has AP (apurinic/apyrimidinic) lyase activity and introduces nicks in the DNA strand. Cleaves the DNA backbone by beta-delta elimination to generate a single-strand break at the site of the removed base with both 3'- and 5'-phosphates.</text>
</comment>
<keyword evidence="19" id="KW-1185">Reference proteome</keyword>
<evidence type="ECO:0000256" key="7">
    <source>
        <dbReference type="ARBA" id="ARBA00022801"/>
    </source>
</evidence>
<dbReference type="InterPro" id="IPR020629">
    <property type="entry name" value="FPG_Glyclase"/>
</dbReference>
<dbReference type="InterPro" id="IPR000214">
    <property type="entry name" value="Znf_DNA_glyclase/AP_lyase"/>
</dbReference>
<evidence type="ECO:0000256" key="2">
    <source>
        <dbReference type="ARBA" id="ARBA00009409"/>
    </source>
</evidence>
<keyword evidence="12 15" id="KW-0511">Multifunctional enzyme</keyword>
<comment type="catalytic activity">
    <reaction evidence="14 15">
        <text>2'-deoxyribonucleotide-(2'-deoxyribose 5'-phosphate)-2'-deoxyribonucleotide-DNA = a 3'-end 2'-deoxyribonucleotide-(2,3-dehydro-2,3-deoxyribose 5'-phosphate)-DNA + a 5'-end 5'-phospho-2'-deoxyribonucleoside-DNA + H(+)</text>
        <dbReference type="Rhea" id="RHEA:66592"/>
        <dbReference type="Rhea" id="RHEA-COMP:13180"/>
        <dbReference type="Rhea" id="RHEA-COMP:16897"/>
        <dbReference type="Rhea" id="RHEA-COMP:17067"/>
        <dbReference type="ChEBI" id="CHEBI:15378"/>
        <dbReference type="ChEBI" id="CHEBI:136412"/>
        <dbReference type="ChEBI" id="CHEBI:157695"/>
        <dbReference type="ChEBI" id="CHEBI:167181"/>
        <dbReference type="EC" id="4.2.99.18"/>
    </reaction>
</comment>
<dbReference type="InterPro" id="IPR035937">
    <property type="entry name" value="FPG_N"/>
</dbReference>
<dbReference type="KEGG" id="asip:AQUSIP_01660"/>
<feature type="domain" description="FPG-type" evidence="16">
    <location>
        <begin position="262"/>
        <end position="296"/>
    </location>
</feature>
<feature type="binding site" evidence="15">
    <location>
        <position position="116"/>
    </location>
    <ligand>
        <name>DNA</name>
        <dbReference type="ChEBI" id="CHEBI:16991"/>
    </ligand>
</feature>
<dbReference type="PROSITE" id="PS51068">
    <property type="entry name" value="FPG_CAT"/>
    <property type="match status" value="1"/>
</dbReference>
<comment type="catalytic activity">
    <reaction evidence="1 15">
        <text>Hydrolysis of DNA containing ring-opened 7-methylguanine residues, releasing 2,6-diamino-4-hydroxy-5-(N-methyl)formamidopyrimidine.</text>
        <dbReference type="EC" id="3.2.2.23"/>
    </reaction>
</comment>
<keyword evidence="13 15" id="KW-0326">Glycosidase</keyword>
<comment type="subunit">
    <text evidence="3 15">Monomer.</text>
</comment>
<dbReference type="HAMAP" id="MF_00103">
    <property type="entry name" value="Fapy_DNA_glycosyl"/>
    <property type="match status" value="1"/>
</dbReference>
<evidence type="ECO:0000256" key="15">
    <source>
        <dbReference type="HAMAP-Rule" id="MF_00103"/>
    </source>
</evidence>
<keyword evidence="4 15" id="KW-0479">Metal-binding</keyword>
<dbReference type="GO" id="GO:0003684">
    <property type="term" value="F:damaged DNA binding"/>
    <property type="evidence" value="ECO:0007669"/>
    <property type="project" value="InterPro"/>
</dbReference>
<dbReference type="PANTHER" id="PTHR22993:SF9">
    <property type="entry name" value="FORMAMIDOPYRIMIDINE-DNA GLYCOSYLASE"/>
    <property type="match status" value="1"/>
</dbReference>
<dbReference type="EMBL" id="LR699119">
    <property type="protein sequence ID" value="VVC74892.1"/>
    <property type="molecule type" value="Genomic_DNA"/>
</dbReference>
<comment type="similarity">
    <text evidence="2 15">Belongs to the FPG family.</text>
</comment>
<reference evidence="18 19" key="1">
    <citation type="submission" date="2019-08" db="EMBL/GenBank/DDBJ databases">
        <authorList>
            <person name="Guy L."/>
        </authorList>
    </citation>
    <scope>NUCLEOTIDE SEQUENCE [LARGE SCALE GENOMIC DNA]</scope>
    <source>
        <strain evidence="18 19">SGT-108</strain>
    </source>
</reference>
<keyword evidence="6 15" id="KW-0863">Zinc-finger</keyword>
<dbReference type="SMART" id="SM00898">
    <property type="entry name" value="Fapy_DNA_glyco"/>
    <property type="match status" value="1"/>
</dbReference>
<evidence type="ECO:0000259" key="16">
    <source>
        <dbReference type="PROSITE" id="PS51066"/>
    </source>
</evidence>
<accession>A0A5E4PE94</accession>
<sequence>MGGIGFYWPAAIESCPIRKDSHKSPMPELPEVETTLRGIGPCVIAQPVTDVIIRQHRLRWPIPRGLKNNLCNQTLRGLARRGKYILFHFDNGTLLLHLGMSGRLRILSEPAAAGKHDHADIHFAGRHILRFTDPRRFGALLWTTENPFQHPLLADMGPEPLTPDFHGQYLWAQARGRKAPVKAYIMDSKTVAGVGNIYATEALFHSGIRPQTAAGKVSLAQYQKLADAIKNVLENAVRKGGTTLKDFMQSDGSPGYFSIELQAYGRAGEPCVHCETTLKLIRTGQRSSVYCPVCQK</sequence>
<keyword evidence="5 15" id="KW-0227">DNA damage</keyword>
<dbReference type="SUPFAM" id="SSF81624">
    <property type="entry name" value="N-terminal domain of MutM-like DNA repair proteins"/>
    <property type="match status" value="1"/>
</dbReference>
<keyword evidence="8 15" id="KW-0862">Zinc</keyword>
<evidence type="ECO:0000256" key="12">
    <source>
        <dbReference type="ARBA" id="ARBA00023268"/>
    </source>
</evidence>
<dbReference type="NCBIfam" id="TIGR00577">
    <property type="entry name" value="fpg"/>
    <property type="match status" value="1"/>
</dbReference>
<dbReference type="CDD" id="cd08966">
    <property type="entry name" value="EcFpg-like_N"/>
    <property type="match status" value="1"/>
</dbReference>
<feature type="binding site" evidence="15">
    <location>
        <position position="177"/>
    </location>
    <ligand>
        <name>DNA</name>
        <dbReference type="ChEBI" id="CHEBI:16991"/>
    </ligand>
</feature>
<evidence type="ECO:0000256" key="8">
    <source>
        <dbReference type="ARBA" id="ARBA00022833"/>
    </source>
</evidence>
<dbReference type="Pfam" id="PF06827">
    <property type="entry name" value="zf-FPG_IleRS"/>
    <property type="match status" value="1"/>
</dbReference>
<dbReference type="Proteomes" id="UP000324194">
    <property type="component" value="Chromosome 1"/>
</dbReference>
<dbReference type="InterPro" id="IPR012319">
    <property type="entry name" value="FPG_cat"/>
</dbReference>
<protein>
    <recommendedName>
        <fullName evidence="15">Formamidopyrimidine-DNA glycosylase</fullName>
        <shortName evidence="15">Fapy-DNA glycosylase</shortName>
        <ecNumber evidence="15">3.2.2.23</ecNumber>
    </recommendedName>
    <alternativeName>
        <fullName evidence="15">DNA-(apurinic or apyrimidinic site) lyase MutM</fullName>
        <shortName evidence="15">AP lyase MutM</shortName>
        <ecNumber evidence="15">4.2.99.18</ecNumber>
    </alternativeName>
</protein>
<dbReference type="InterPro" id="IPR010979">
    <property type="entry name" value="Ribosomal_uS13-like_H2TH"/>
</dbReference>
<dbReference type="GO" id="GO:0006284">
    <property type="term" value="P:base-excision repair"/>
    <property type="evidence" value="ECO:0007669"/>
    <property type="project" value="InterPro"/>
</dbReference>
<evidence type="ECO:0000256" key="11">
    <source>
        <dbReference type="ARBA" id="ARBA00023239"/>
    </source>
</evidence>
<dbReference type="Gene3D" id="1.10.8.50">
    <property type="match status" value="1"/>
</dbReference>
<dbReference type="FunFam" id="1.10.8.50:FF:000003">
    <property type="entry name" value="Formamidopyrimidine-DNA glycosylase"/>
    <property type="match status" value="1"/>
</dbReference>
<dbReference type="GO" id="GO:0140078">
    <property type="term" value="F:class I DNA-(apurinic or apyrimidinic site) endonuclease activity"/>
    <property type="evidence" value="ECO:0007669"/>
    <property type="project" value="UniProtKB-EC"/>
</dbReference>
<evidence type="ECO:0000256" key="6">
    <source>
        <dbReference type="ARBA" id="ARBA00022771"/>
    </source>
</evidence>
<dbReference type="EC" id="3.2.2.23" evidence="15"/>
<dbReference type="SUPFAM" id="SSF57716">
    <property type="entry name" value="Glucocorticoid receptor-like (DNA-binding domain)"/>
    <property type="match status" value="1"/>
</dbReference>
<keyword evidence="10 15" id="KW-0234">DNA repair</keyword>
<evidence type="ECO:0000256" key="4">
    <source>
        <dbReference type="ARBA" id="ARBA00022723"/>
    </source>
</evidence>
<dbReference type="SMART" id="SM01232">
    <property type="entry name" value="H2TH"/>
    <property type="match status" value="1"/>
</dbReference>
<feature type="active site" description="Schiff-base intermediate with DNA" evidence="15">
    <location>
        <position position="27"/>
    </location>
</feature>
<dbReference type="NCBIfam" id="NF002211">
    <property type="entry name" value="PRK01103.1"/>
    <property type="match status" value="1"/>
</dbReference>
<dbReference type="InterPro" id="IPR010663">
    <property type="entry name" value="Znf_FPG/IleRS"/>
</dbReference>